<evidence type="ECO:0000259" key="1">
    <source>
        <dbReference type="Pfam" id="PF05201"/>
    </source>
</evidence>
<dbReference type="InterPro" id="IPR015895">
    <property type="entry name" value="4pyrrol_synth_GluRdtase_N"/>
</dbReference>
<dbReference type="InterPro" id="IPR036291">
    <property type="entry name" value="NAD(P)-bd_dom_sf"/>
</dbReference>
<dbReference type="Gene3D" id="3.30.460.30">
    <property type="entry name" value="Glutamyl-tRNA reductase, N-terminal domain"/>
    <property type="match status" value="1"/>
</dbReference>
<organism evidence="2 3">
    <name type="scientific">Leptospira ognonensis</name>
    <dbReference type="NCBI Taxonomy" id="2484945"/>
    <lineage>
        <taxon>Bacteria</taxon>
        <taxon>Pseudomonadati</taxon>
        <taxon>Spirochaetota</taxon>
        <taxon>Spirochaetia</taxon>
        <taxon>Leptospirales</taxon>
        <taxon>Leptospiraceae</taxon>
        <taxon>Leptospira</taxon>
    </lineage>
</organism>
<dbReference type="GO" id="GO:0008883">
    <property type="term" value="F:glutamyl-tRNA reductase activity"/>
    <property type="evidence" value="ECO:0007669"/>
    <property type="project" value="InterPro"/>
</dbReference>
<sequence>MWSTLVLLHSEEKSRLMEEIPNFISWHTCMRSVYLSDKRLLSVDSEELISKKYEIYFGFEAYTFLLEIVCGLHSKLFGESEIQGQFRDRFKESQLNNTSLSLMLQKLRDQILEHSKIVRTTFLTGFGRQSYGSLCEKFLIGSSHIHLFGTGNLAKSLIPYLLDHHRTVVLYGRNKARLSELRQEFKVQTGQWENYISDFHPVIIASSYYSEYMMQKHQAASVVLDFRENTISEIGKKKSNYIPFSQILATIQNTEIKIDLLKPKVRSLIFELTQNREDEQTHFINGWEDLPQVCY</sequence>
<dbReference type="Pfam" id="PF05201">
    <property type="entry name" value="GlutR_N"/>
    <property type="match status" value="1"/>
</dbReference>
<name>A0A4R9JWC6_9LEPT</name>
<accession>A0A4R9JWC6</accession>
<comment type="caution">
    <text evidence="2">The sequence shown here is derived from an EMBL/GenBank/DDBJ whole genome shotgun (WGS) entry which is preliminary data.</text>
</comment>
<evidence type="ECO:0000313" key="2">
    <source>
        <dbReference type="EMBL" id="TGL56641.1"/>
    </source>
</evidence>
<dbReference type="InterPro" id="IPR036343">
    <property type="entry name" value="GluRdtase_N_sf"/>
</dbReference>
<dbReference type="SUPFAM" id="SSF51735">
    <property type="entry name" value="NAD(P)-binding Rossmann-fold domains"/>
    <property type="match status" value="1"/>
</dbReference>
<reference evidence="2" key="1">
    <citation type="journal article" date="2019" name="PLoS Negl. Trop. Dis.">
        <title>Revisiting the worldwide diversity of Leptospira species in the environment.</title>
        <authorList>
            <person name="Vincent A.T."/>
            <person name="Schiettekatte O."/>
            <person name="Bourhy P."/>
            <person name="Veyrier F.J."/>
            <person name="Picardeau M."/>
        </authorList>
    </citation>
    <scope>NUCLEOTIDE SEQUENCE [LARGE SCALE GENOMIC DNA]</scope>
    <source>
        <strain evidence="2">201702476</strain>
    </source>
</reference>
<dbReference type="GO" id="GO:0050661">
    <property type="term" value="F:NADP binding"/>
    <property type="evidence" value="ECO:0007669"/>
    <property type="project" value="InterPro"/>
</dbReference>
<dbReference type="Proteomes" id="UP000297693">
    <property type="component" value="Unassembled WGS sequence"/>
</dbReference>
<dbReference type="AlphaFoldDB" id="A0A4R9JWC6"/>
<dbReference type="EMBL" id="RQGD01000045">
    <property type="protein sequence ID" value="TGL56641.1"/>
    <property type="molecule type" value="Genomic_DNA"/>
</dbReference>
<dbReference type="GO" id="GO:0033014">
    <property type="term" value="P:tetrapyrrole biosynthetic process"/>
    <property type="evidence" value="ECO:0007669"/>
    <property type="project" value="InterPro"/>
</dbReference>
<protein>
    <submittedName>
        <fullName evidence="2">Glutamyl-tRNA reductase</fullName>
    </submittedName>
</protein>
<dbReference type="Gene3D" id="3.40.50.720">
    <property type="entry name" value="NAD(P)-binding Rossmann-like Domain"/>
    <property type="match status" value="1"/>
</dbReference>
<gene>
    <name evidence="2" type="ORF">EHQ58_15695</name>
</gene>
<dbReference type="OrthoDB" id="5289779at2"/>
<dbReference type="SUPFAM" id="SSF69742">
    <property type="entry name" value="Glutamyl tRNA-reductase catalytic, N-terminal domain"/>
    <property type="match status" value="1"/>
</dbReference>
<feature type="domain" description="Glutamyl-tRNA reductase N-terminal" evidence="1">
    <location>
        <begin position="45"/>
        <end position="120"/>
    </location>
</feature>
<evidence type="ECO:0000313" key="3">
    <source>
        <dbReference type="Proteomes" id="UP000297693"/>
    </source>
</evidence>
<proteinExistence type="predicted"/>
<keyword evidence="3" id="KW-1185">Reference proteome</keyword>